<accession>A0ABR8GT62</accession>
<evidence type="ECO:0000313" key="3">
    <source>
        <dbReference type="Proteomes" id="UP000660380"/>
    </source>
</evidence>
<comment type="caution">
    <text evidence="2">The sequence shown here is derived from an EMBL/GenBank/DDBJ whole genome shotgun (WGS) entry which is preliminary data.</text>
</comment>
<proteinExistence type="predicted"/>
<organism evidence="2 3">
    <name type="scientific">Scytonema hofmannii FACHB-248</name>
    <dbReference type="NCBI Taxonomy" id="1842502"/>
    <lineage>
        <taxon>Bacteria</taxon>
        <taxon>Bacillati</taxon>
        <taxon>Cyanobacteriota</taxon>
        <taxon>Cyanophyceae</taxon>
        <taxon>Nostocales</taxon>
        <taxon>Scytonemataceae</taxon>
        <taxon>Scytonema</taxon>
    </lineage>
</organism>
<feature type="region of interest" description="Disordered" evidence="1">
    <location>
        <begin position="133"/>
        <end position="153"/>
    </location>
</feature>
<dbReference type="EMBL" id="JACJTA010000038">
    <property type="protein sequence ID" value="MBD2606308.1"/>
    <property type="molecule type" value="Genomic_DNA"/>
</dbReference>
<evidence type="ECO:0000313" key="2">
    <source>
        <dbReference type="EMBL" id="MBD2606308.1"/>
    </source>
</evidence>
<reference evidence="2 3" key="1">
    <citation type="journal article" date="2020" name="ISME J.">
        <title>Comparative genomics reveals insights into cyanobacterial evolution and habitat adaptation.</title>
        <authorList>
            <person name="Chen M.Y."/>
            <person name="Teng W.K."/>
            <person name="Zhao L."/>
            <person name="Hu C.X."/>
            <person name="Zhou Y.K."/>
            <person name="Han B.P."/>
            <person name="Song L.R."/>
            <person name="Shu W.S."/>
        </authorList>
    </citation>
    <scope>NUCLEOTIDE SEQUENCE [LARGE SCALE GENOMIC DNA]</scope>
    <source>
        <strain evidence="2 3">FACHB-248</strain>
    </source>
</reference>
<name>A0ABR8GT62_9CYAN</name>
<gene>
    <name evidence="2" type="ORF">H6G81_17670</name>
</gene>
<keyword evidence="3" id="KW-1185">Reference proteome</keyword>
<dbReference type="Proteomes" id="UP000660380">
    <property type="component" value="Unassembled WGS sequence"/>
</dbReference>
<evidence type="ECO:0000256" key="1">
    <source>
        <dbReference type="SAM" id="MobiDB-lite"/>
    </source>
</evidence>
<sequence>MPKRNSLREVRALDKSRNDYPFATCEDWEAWEYLGDGDKNDDEENWELVDDGTLEDCMYAVGNLISLELDNEMRDDIRRLGAEYDDEPQKFIEELERRHQQRREDIKKQCWKTGRAEGGGWRITYYLIEGSLASKPDSTPQRKQKKDARGFKE</sequence>
<dbReference type="RefSeq" id="WP_029630738.1">
    <property type="nucleotide sequence ID" value="NZ_JACJTA010000038.1"/>
</dbReference>
<protein>
    <submittedName>
        <fullName evidence="2">Uncharacterized protein</fullName>
    </submittedName>
</protein>